<organism evidence="2 3">
    <name type="scientific">Favolaschia claudopus</name>
    <dbReference type="NCBI Taxonomy" id="2862362"/>
    <lineage>
        <taxon>Eukaryota</taxon>
        <taxon>Fungi</taxon>
        <taxon>Dikarya</taxon>
        <taxon>Basidiomycota</taxon>
        <taxon>Agaricomycotina</taxon>
        <taxon>Agaricomycetes</taxon>
        <taxon>Agaricomycetidae</taxon>
        <taxon>Agaricales</taxon>
        <taxon>Marasmiineae</taxon>
        <taxon>Mycenaceae</taxon>
        <taxon>Favolaschia</taxon>
    </lineage>
</organism>
<dbReference type="Proteomes" id="UP001362999">
    <property type="component" value="Unassembled WGS sequence"/>
</dbReference>
<name>A0AAV9Z1E6_9AGAR</name>
<sequence>MARIKRSVRAHQAASSSGFGSHFTSPVKSGDSRQKRKVTDLGSAQRHARVSDKLNALLRGETGETPSIPLATAPGPIPDASISPDVQMDPWMDVDPPDHPPPMPARPPPPALPSRISRSATEAAHA</sequence>
<dbReference type="AlphaFoldDB" id="A0AAV9Z1E6"/>
<evidence type="ECO:0000256" key="1">
    <source>
        <dbReference type="SAM" id="MobiDB-lite"/>
    </source>
</evidence>
<gene>
    <name evidence="2" type="ORF">R3P38DRAFT_2815278</name>
</gene>
<comment type="caution">
    <text evidence="2">The sequence shown here is derived from an EMBL/GenBank/DDBJ whole genome shotgun (WGS) entry which is preliminary data.</text>
</comment>
<evidence type="ECO:0000313" key="3">
    <source>
        <dbReference type="Proteomes" id="UP001362999"/>
    </source>
</evidence>
<feature type="compositionally biased region" description="Polar residues" evidence="1">
    <location>
        <begin position="13"/>
        <end position="27"/>
    </location>
</feature>
<feature type="compositionally biased region" description="Pro residues" evidence="1">
    <location>
        <begin position="99"/>
        <end position="112"/>
    </location>
</feature>
<feature type="region of interest" description="Disordered" evidence="1">
    <location>
        <begin position="1"/>
        <end position="126"/>
    </location>
</feature>
<accession>A0AAV9Z1E6</accession>
<protein>
    <submittedName>
        <fullName evidence="2">Uncharacterized protein</fullName>
    </submittedName>
</protein>
<evidence type="ECO:0000313" key="2">
    <source>
        <dbReference type="EMBL" id="KAK6967136.1"/>
    </source>
</evidence>
<proteinExistence type="predicted"/>
<feature type="compositionally biased region" description="Basic and acidic residues" evidence="1">
    <location>
        <begin position="30"/>
        <end position="39"/>
    </location>
</feature>
<reference evidence="2 3" key="1">
    <citation type="journal article" date="2024" name="J Genomics">
        <title>Draft genome sequencing and assembly of Favolaschia claudopus CIRM-BRFM 2984 isolated from oak limbs.</title>
        <authorList>
            <person name="Navarro D."/>
            <person name="Drula E."/>
            <person name="Chaduli D."/>
            <person name="Cazenave R."/>
            <person name="Ahrendt S."/>
            <person name="Wang J."/>
            <person name="Lipzen A."/>
            <person name="Daum C."/>
            <person name="Barry K."/>
            <person name="Grigoriev I.V."/>
            <person name="Favel A."/>
            <person name="Rosso M.N."/>
            <person name="Martin F."/>
        </authorList>
    </citation>
    <scope>NUCLEOTIDE SEQUENCE [LARGE SCALE GENOMIC DNA]</scope>
    <source>
        <strain evidence="2 3">CIRM-BRFM 2984</strain>
    </source>
</reference>
<feature type="compositionally biased region" description="Low complexity" evidence="1">
    <location>
        <begin position="84"/>
        <end position="94"/>
    </location>
</feature>
<keyword evidence="3" id="KW-1185">Reference proteome</keyword>
<dbReference type="EMBL" id="JAWWNJ010000242">
    <property type="protein sequence ID" value="KAK6967136.1"/>
    <property type="molecule type" value="Genomic_DNA"/>
</dbReference>